<keyword evidence="3" id="KW-1185">Reference proteome</keyword>
<evidence type="ECO:0000256" key="1">
    <source>
        <dbReference type="SAM" id="Coils"/>
    </source>
</evidence>
<sequence length="273" mass="31339">MTILKPRSSNILVTDSDPLPQSISPSLINLRQELSQQQIISKPRGVKTNIQFYQEMSYEQACFGLLNIFTNNYDKACNDISIISDYLSVRDLRTLVRVLNLCEISDLFNHRKPVLCLMIQSFLNQPLMKDLYTDVILTKPSQLYPDNTYTIDNFIYNKNDELNVSKNIELNSNTKDESSTIIKVHHFSKIDGKSSKTFSSNPIPQHIQFQKCELLIKSAESPFVIDPIDNFTYSKSDVEKLKQTVTTLSNRLTEMERNVSALETKISEIENKI</sequence>
<organism evidence="2 3">
    <name type="scientific">Trichomonas vaginalis (strain ATCC PRA-98 / G3)</name>
    <dbReference type="NCBI Taxonomy" id="412133"/>
    <lineage>
        <taxon>Eukaryota</taxon>
        <taxon>Metamonada</taxon>
        <taxon>Parabasalia</taxon>
        <taxon>Trichomonadida</taxon>
        <taxon>Trichomonadidae</taxon>
        <taxon>Trichomonas</taxon>
    </lineage>
</organism>
<evidence type="ECO:0000313" key="3">
    <source>
        <dbReference type="Proteomes" id="UP000001542"/>
    </source>
</evidence>
<dbReference type="KEGG" id="tva:4754334"/>
<reference evidence="2" key="2">
    <citation type="journal article" date="2007" name="Science">
        <title>Draft genome sequence of the sexually transmitted pathogen Trichomonas vaginalis.</title>
        <authorList>
            <person name="Carlton J.M."/>
            <person name="Hirt R.P."/>
            <person name="Silva J.C."/>
            <person name="Delcher A.L."/>
            <person name="Schatz M."/>
            <person name="Zhao Q."/>
            <person name="Wortman J.R."/>
            <person name="Bidwell S.L."/>
            <person name="Alsmark U.C.M."/>
            <person name="Besteiro S."/>
            <person name="Sicheritz-Ponten T."/>
            <person name="Noel C.J."/>
            <person name="Dacks J.B."/>
            <person name="Foster P.G."/>
            <person name="Simillion C."/>
            <person name="Van de Peer Y."/>
            <person name="Miranda-Saavedra D."/>
            <person name="Barton G.J."/>
            <person name="Westrop G.D."/>
            <person name="Mueller S."/>
            <person name="Dessi D."/>
            <person name="Fiori P.L."/>
            <person name="Ren Q."/>
            <person name="Paulsen I."/>
            <person name="Zhang H."/>
            <person name="Bastida-Corcuera F.D."/>
            <person name="Simoes-Barbosa A."/>
            <person name="Brown M.T."/>
            <person name="Hayes R.D."/>
            <person name="Mukherjee M."/>
            <person name="Okumura C.Y."/>
            <person name="Schneider R."/>
            <person name="Smith A.J."/>
            <person name="Vanacova S."/>
            <person name="Villalvazo M."/>
            <person name="Haas B.J."/>
            <person name="Pertea M."/>
            <person name="Feldblyum T.V."/>
            <person name="Utterback T.R."/>
            <person name="Shu C.L."/>
            <person name="Osoegawa K."/>
            <person name="de Jong P.J."/>
            <person name="Hrdy I."/>
            <person name="Horvathova L."/>
            <person name="Zubacova Z."/>
            <person name="Dolezal P."/>
            <person name="Malik S.B."/>
            <person name="Logsdon J.M. Jr."/>
            <person name="Henze K."/>
            <person name="Gupta A."/>
            <person name="Wang C.C."/>
            <person name="Dunne R.L."/>
            <person name="Upcroft J.A."/>
            <person name="Upcroft P."/>
            <person name="White O."/>
            <person name="Salzberg S.L."/>
            <person name="Tang P."/>
            <person name="Chiu C.-H."/>
            <person name="Lee Y.-S."/>
            <person name="Embley T.M."/>
            <person name="Coombs G.H."/>
            <person name="Mottram J.C."/>
            <person name="Tachezy J."/>
            <person name="Fraser-Liggett C.M."/>
            <person name="Johnson P.J."/>
        </authorList>
    </citation>
    <scope>NUCLEOTIDE SEQUENCE [LARGE SCALE GENOMIC DNA]</scope>
    <source>
        <strain evidence="2">G3</strain>
    </source>
</reference>
<dbReference type="VEuPathDB" id="TrichDB:TVAGG3_0702670"/>
<dbReference type="RefSeq" id="XP_001309491.1">
    <property type="nucleotide sequence ID" value="XM_001309490.1"/>
</dbReference>
<evidence type="ECO:0000313" key="2">
    <source>
        <dbReference type="EMBL" id="EAX96561.1"/>
    </source>
</evidence>
<dbReference type="AlphaFoldDB" id="A2FEV7"/>
<gene>
    <name evidence="2" type="ORF">TVAG_041630</name>
</gene>
<dbReference type="VEuPathDB" id="TrichDB:TVAG_041630"/>
<dbReference type="EMBL" id="DS113753">
    <property type="protein sequence ID" value="EAX96561.1"/>
    <property type="molecule type" value="Genomic_DNA"/>
</dbReference>
<reference evidence="2" key="1">
    <citation type="submission" date="2006-10" db="EMBL/GenBank/DDBJ databases">
        <authorList>
            <person name="Amadeo P."/>
            <person name="Zhao Q."/>
            <person name="Wortman J."/>
            <person name="Fraser-Liggett C."/>
            <person name="Carlton J."/>
        </authorList>
    </citation>
    <scope>NUCLEOTIDE SEQUENCE</scope>
    <source>
        <strain evidence="2">G3</strain>
    </source>
</reference>
<feature type="coiled-coil region" evidence="1">
    <location>
        <begin position="238"/>
        <end position="272"/>
    </location>
</feature>
<proteinExistence type="predicted"/>
<dbReference type="OrthoDB" id="10642160at2759"/>
<accession>A2FEV7</accession>
<protein>
    <submittedName>
        <fullName evidence="2">Uncharacterized protein</fullName>
    </submittedName>
</protein>
<dbReference type="SMR" id="A2FEV7"/>
<dbReference type="InParanoid" id="A2FEV7"/>
<dbReference type="Proteomes" id="UP000001542">
    <property type="component" value="Unassembled WGS sequence"/>
</dbReference>
<keyword evidence="1" id="KW-0175">Coiled coil</keyword>
<dbReference type="Gene3D" id="1.20.5.2280">
    <property type="match status" value="1"/>
</dbReference>
<name>A2FEV7_TRIV3</name>